<feature type="transmembrane region" description="Helical" evidence="8">
    <location>
        <begin position="45"/>
        <end position="66"/>
    </location>
</feature>
<evidence type="ECO:0000313" key="10">
    <source>
        <dbReference type="EMBL" id="KFI68389.1"/>
    </source>
</evidence>
<evidence type="ECO:0000256" key="5">
    <source>
        <dbReference type="ARBA" id="ARBA00022692"/>
    </source>
</evidence>
<evidence type="ECO:0000256" key="1">
    <source>
        <dbReference type="ARBA" id="ARBA00004141"/>
    </source>
</evidence>
<keyword evidence="6 8" id="KW-1133">Transmembrane helix</keyword>
<feature type="transmembrane region" description="Helical" evidence="8">
    <location>
        <begin position="102"/>
        <end position="120"/>
    </location>
</feature>
<dbReference type="EC" id="2.5.1.74" evidence="8 9"/>
<sequence>MKARDYIHGMRLRTLPLGIAPVAAAAALSYNNRADMAQPFSVARFWILVVACLCVAVFLQVAANFANDYSDGVRGTDRLRAGDARSEGPRRLVAGGIAPKQVLMAAAANATLACIAGLVAVILTGYWWLIAVGLVCLAAAWWYVGGKHPYGYAGFGEISVFVFFGLVPVLGTAYVLTGALRFTDVYAGVILGFIAVGVLCMNNLRDEASDEQAGKRTWMVMLGGSTGRVVTGILLGAAILLIVLPWCNVVFPTFTQSFGSLGWFMAGLLAMIACLDMLVRALNALYQRTYNAAMRTCSISALLFALMLIFAAF</sequence>
<dbReference type="CDD" id="cd13962">
    <property type="entry name" value="PT_UbiA_UBIAD1"/>
    <property type="match status" value="1"/>
</dbReference>
<evidence type="ECO:0000256" key="9">
    <source>
        <dbReference type="NCBIfam" id="TIGR00751"/>
    </source>
</evidence>
<evidence type="ECO:0000256" key="8">
    <source>
        <dbReference type="HAMAP-Rule" id="MF_01937"/>
    </source>
</evidence>
<keyword evidence="4 8" id="KW-0808">Transferase</keyword>
<dbReference type="NCBIfam" id="TIGR00751">
    <property type="entry name" value="menA"/>
    <property type="match status" value="1"/>
</dbReference>
<keyword evidence="7 8" id="KW-0472">Membrane</keyword>
<proteinExistence type="inferred from homology"/>
<dbReference type="HAMAP" id="MF_01937">
    <property type="entry name" value="MenA_1"/>
    <property type="match status" value="1"/>
</dbReference>
<protein>
    <recommendedName>
        <fullName evidence="8 9">1,4-dihydroxy-2-naphthoate octaprenyltransferase</fullName>
        <shortName evidence="8">DHNA-octaprenyltransferase</shortName>
        <ecNumber evidence="8 9">2.5.1.74</ecNumber>
    </recommendedName>
</protein>
<accession>A0A087BBI9</accession>
<comment type="pathway">
    <text evidence="8">Quinol/quinone metabolism; menaquinone biosynthesis; menaquinol from 1,4-dihydroxy-2-naphthoate: step 1/2.</text>
</comment>
<keyword evidence="5 8" id="KW-0812">Transmembrane</keyword>
<dbReference type="PANTHER" id="PTHR13929">
    <property type="entry name" value="1,4-DIHYDROXY-2-NAPHTHOATE OCTAPRENYLTRANSFERASE"/>
    <property type="match status" value="1"/>
</dbReference>
<comment type="catalytic activity">
    <reaction evidence="8">
        <text>an all-trans-polyprenyl diphosphate + 1,4-dihydroxy-2-naphthoate + H(+) = a 2-demethylmenaquinol + CO2 + diphosphate</text>
        <dbReference type="Rhea" id="RHEA:26478"/>
        <dbReference type="Rhea" id="RHEA-COMP:9563"/>
        <dbReference type="Rhea" id="RHEA-COMP:9564"/>
        <dbReference type="ChEBI" id="CHEBI:11173"/>
        <dbReference type="ChEBI" id="CHEBI:15378"/>
        <dbReference type="ChEBI" id="CHEBI:16526"/>
        <dbReference type="ChEBI" id="CHEBI:33019"/>
        <dbReference type="ChEBI" id="CHEBI:55437"/>
        <dbReference type="ChEBI" id="CHEBI:58914"/>
        <dbReference type="EC" id="2.5.1.74"/>
    </reaction>
</comment>
<reference evidence="10 11" key="1">
    <citation type="submission" date="2014-03" db="EMBL/GenBank/DDBJ databases">
        <title>Genomics of Bifidobacteria.</title>
        <authorList>
            <person name="Ventura M."/>
            <person name="Milani C."/>
            <person name="Lugli G.A."/>
        </authorList>
    </citation>
    <scope>NUCLEOTIDE SEQUENCE [LARGE SCALE GENOMIC DNA]</scope>
    <source>
        <strain evidence="10 11">LMG 11591</strain>
    </source>
</reference>
<organism evidence="10 11">
    <name type="scientific">Bifidobacterium magnum</name>
    <dbReference type="NCBI Taxonomy" id="1692"/>
    <lineage>
        <taxon>Bacteria</taxon>
        <taxon>Bacillati</taxon>
        <taxon>Actinomycetota</taxon>
        <taxon>Actinomycetes</taxon>
        <taxon>Bifidobacteriales</taxon>
        <taxon>Bifidobacteriaceae</taxon>
        <taxon>Bifidobacterium</taxon>
    </lineage>
</organism>
<evidence type="ECO:0000313" key="11">
    <source>
        <dbReference type="Proteomes" id="UP000029052"/>
    </source>
</evidence>
<dbReference type="AlphaFoldDB" id="A0A087BBI9"/>
<dbReference type="RefSeq" id="WP_022860131.1">
    <property type="nucleotide sequence ID" value="NZ_JGZB01000004.1"/>
</dbReference>
<evidence type="ECO:0000256" key="3">
    <source>
        <dbReference type="ARBA" id="ARBA00022475"/>
    </source>
</evidence>
<comment type="similarity">
    <text evidence="8">Belongs to the MenA family. Type 1 subfamily.</text>
</comment>
<dbReference type="eggNOG" id="COG1575">
    <property type="taxonomic scope" value="Bacteria"/>
</dbReference>
<dbReference type="GO" id="GO:0005886">
    <property type="term" value="C:plasma membrane"/>
    <property type="evidence" value="ECO:0007669"/>
    <property type="project" value="UniProtKB-SubCell"/>
</dbReference>
<feature type="transmembrane region" description="Helical" evidence="8">
    <location>
        <begin position="185"/>
        <end position="204"/>
    </location>
</feature>
<name>A0A087BBI9_9BIFI</name>
<dbReference type="PIRSF" id="PIRSF005355">
    <property type="entry name" value="UBIAD1"/>
    <property type="match status" value="1"/>
</dbReference>
<evidence type="ECO:0000256" key="2">
    <source>
        <dbReference type="ARBA" id="ARBA00022428"/>
    </source>
</evidence>
<dbReference type="STRING" id="1692.BMAGN_0350"/>
<comment type="caution">
    <text evidence="10">The sequence shown here is derived from an EMBL/GenBank/DDBJ whole genome shotgun (WGS) entry which is preliminary data.</text>
</comment>
<feature type="transmembrane region" description="Helical" evidence="8">
    <location>
        <begin position="126"/>
        <end position="146"/>
    </location>
</feature>
<evidence type="ECO:0000256" key="6">
    <source>
        <dbReference type="ARBA" id="ARBA00022989"/>
    </source>
</evidence>
<dbReference type="GO" id="GO:0046428">
    <property type="term" value="F:1,4-dihydroxy-2-naphthoate polyprenyltransferase activity"/>
    <property type="evidence" value="ECO:0007669"/>
    <property type="project" value="UniProtKB-UniRule"/>
</dbReference>
<gene>
    <name evidence="8" type="primary">menA</name>
    <name evidence="10" type="ORF">BMAGN_0350</name>
</gene>
<dbReference type="InterPro" id="IPR004657">
    <property type="entry name" value="MenA"/>
</dbReference>
<comment type="function">
    <text evidence="8">Conversion of 1,4-dihydroxy-2-naphthoate (DHNA) to demethylmenaquinone (DMK).</text>
</comment>
<feature type="transmembrane region" description="Helical" evidence="8">
    <location>
        <begin position="292"/>
        <end position="312"/>
    </location>
</feature>
<dbReference type="UniPathway" id="UPA00079">
    <property type="reaction ID" value="UER00168"/>
</dbReference>
<evidence type="ECO:0000256" key="4">
    <source>
        <dbReference type="ARBA" id="ARBA00022679"/>
    </source>
</evidence>
<keyword evidence="2 8" id="KW-0474">Menaquinone biosynthesis</keyword>
<feature type="transmembrane region" description="Helical" evidence="8">
    <location>
        <begin position="258"/>
        <end position="280"/>
    </location>
</feature>
<comment type="subcellular location">
    <subcellularLocation>
        <location evidence="8">Cell membrane</location>
        <topology evidence="8">Multi-pass membrane protein</topology>
    </subcellularLocation>
    <subcellularLocation>
        <location evidence="1">Membrane</location>
        <topology evidence="1">Multi-pass membrane protein</topology>
    </subcellularLocation>
</comment>
<dbReference type="GO" id="GO:0009234">
    <property type="term" value="P:menaquinone biosynthetic process"/>
    <property type="evidence" value="ECO:0007669"/>
    <property type="project" value="UniProtKB-UniRule"/>
</dbReference>
<keyword evidence="11" id="KW-1185">Reference proteome</keyword>
<dbReference type="EMBL" id="JGZB01000004">
    <property type="protein sequence ID" value="KFI68389.1"/>
    <property type="molecule type" value="Genomic_DNA"/>
</dbReference>
<dbReference type="PANTHER" id="PTHR13929:SF0">
    <property type="entry name" value="UBIA PRENYLTRANSFERASE DOMAIN-CONTAINING PROTEIN 1"/>
    <property type="match status" value="1"/>
</dbReference>
<feature type="transmembrane region" description="Helical" evidence="8">
    <location>
        <begin position="158"/>
        <end position="179"/>
    </location>
</feature>
<dbReference type="GO" id="GO:0042371">
    <property type="term" value="P:vitamin K biosynthetic process"/>
    <property type="evidence" value="ECO:0007669"/>
    <property type="project" value="TreeGrafter"/>
</dbReference>
<dbReference type="InterPro" id="IPR026046">
    <property type="entry name" value="UBIAD1"/>
</dbReference>
<keyword evidence="3 8" id="KW-1003">Cell membrane</keyword>
<feature type="transmembrane region" description="Helical" evidence="8">
    <location>
        <begin position="225"/>
        <end position="246"/>
    </location>
</feature>
<evidence type="ECO:0000256" key="7">
    <source>
        <dbReference type="ARBA" id="ARBA00023136"/>
    </source>
</evidence>
<dbReference type="InterPro" id="IPR000537">
    <property type="entry name" value="UbiA_prenyltransferase"/>
</dbReference>
<dbReference type="Proteomes" id="UP000029052">
    <property type="component" value="Unassembled WGS sequence"/>
</dbReference>
<dbReference type="Pfam" id="PF01040">
    <property type="entry name" value="UbiA"/>
    <property type="match status" value="1"/>
</dbReference>